<dbReference type="Proteomes" id="UP001298424">
    <property type="component" value="Unassembled WGS sequence"/>
</dbReference>
<organism evidence="3 4">
    <name type="scientific">Kingella pumchi</name>
    <dbReference type="NCBI Taxonomy" id="2779506"/>
    <lineage>
        <taxon>Bacteria</taxon>
        <taxon>Pseudomonadati</taxon>
        <taxon>Pseudomonadota</taxon>
        <taxon>Betaproteobacteria</taxon>
        <taxon>Neisseriales</taxon>
        <taxon>Neisseriaceae</taxon>
        <taxon>Kingella</taxon>
    </lineage>
</organism>
<accession>A0ABS9NJR0</accession>
<gene>
    <name evidence="3" type="ORF">MB824_00620</name>
</gene>
<evidence type="ECO:0000256" key="2">
    <source>
        <dbReference type="ARBA" id="ARBA00022679"/>
    </source>
</evidence>
<dbReference type="EMBL" id="JAKOOW010000001">
    <property type="protein sequence ID" value="MCG6503011.1"/>
    <property type="molecule type" value="Genomic_DNA"/>
</dbReference>
<evidence type="ECO:0000313" key="4">
    <source>
        <dbReference type="Proteomes" id="UP001298424"/>
    </source>
</evidence>
<keyword evidence="2" id="KW-0808">Transferase</keyword>
<evidence type="ECO:0000256" key="1">
    <source>
        <dbReference type="ARBA" id="ARBA00022676"/>
    </source>
</evidence>
<dbReference type="SUPFAM" id="SSF53756">
    <property type="entry name" value="UDP-Glycosyltransferase/glycogen phosphorylase"/>
    <property type="match status" value="1"/>
</dbReference>
<keyword evidence="4" id="KW-1185">Reference proteome</keyword>
<keyword evidence="1" id="KW-0328">Glycosyltransferase</keyword>
<sequence>MSAKTLFKAIKKRLQTLRIRAGKAWLDRAPVPSEKPLAPENIGGILFLRQDGKIGDYIVSSFAFREIKKAAPHIHIGVVCTEANRSLFDANPHIDAVHIVQAKSSRSYRETGRSIAGQYDVVIDPTVLVRNRDLVLIRSINAPYNIGFDKAGYKIFNLNIANRSQHFSEIYREALQLCGFHDADTRYDLPEQPESAAAVGAFLRQNVLGNYVAVNFFGAANRRRFSEARIREMLDYFAAHFPDTRFVLLTYPDATPLLSRLIEGRGNCFLYADTASVQDSAELIRHAHTVISPDTALIHIAAGLDKNIIGLYQNDAQNFANWHPNSPRAEIVRFEAHIDEIAPEMLAAPLARFTAQEAV</sequence>
<evidence type="ECO:0000313" key="3">
    <source>
        <dbReference type="EMBL" id="MCG6503011.1"/>
    </source>
</evidence>
<dbReference type="InterPro" id="IPR051199">
    <property type="entry name" value="LPS_LOS_Heptosyltrfase"/>
</dbReference>
<dbReference type="PANTHER" id="PTHR30160">
    <property type="entry name" value="TETRAACYLDISACCHARIDE 4'-KINASE-RELATED"/>
    <property type="match status" value="1"/>
</dbReference>
<dbReference type="PANTHER" id="PTHR30160:SF15">
    <property type="entry name" value="GLYCOSYLTRANSFERASE HI_0523-RELATED"/>
    <property type="match status" value="1"/>
</dbReference>
<reference evidence="3 4" key="1">
    <citation type="submission" date="2022-02" db="EMBL/GenBank/DDBJ databases">
        <title>Genome sequence data of Kingella unionensis sp. nov. strain CICC 24913 (CCUG 75125).</title>
        <authorList>
            <person name="Xiao M."/>
        </authorList>
    </citation>
    <scope>NUCLEOTIDE SEQUENCE [LARGE SCALE GENOMIC DNA]</scope>
    <source>
        <strain evidence="3 4">CICC 24913</strain>
    </source>
</reference>
<protein>
    <submittedName>
        <fullName evidence="3">Glycosyltransferase family 9 protein</fullName>
    </submittedName>
</protein>
<name>A0ABS9NJR0_9NEIS</name>
<dbReference type="Pfam" id="PF01075">
    <property type="entry name" value="Glyco_transf_9"/>
    <property type="match status" value="1"/>
</dbReference>
<comment type="caution">
    <text evidence="3">The sequence shown here is derived from an EMBL/GenBank/DDBJ whole genome shotgun (WGS) entry which is preliminary data.</text>
</comment>
<proteinExistence type="predicted"/>
<dbReference type="RefSeq" id="WP_238744927.1">
    <property type="nucleotide sequence ID" value="NZ_JAKOOW010000001.1"/>
</dbReference>
<dbReference type="InterPro" id="IPR002201">
    <property type="entry name" value="Glyco_trans_9"/>
</dbReference>
<dbReference type="CDD" id="cd03789">
    <property type="entry name" value="GT9_LPS_heptosyltransferase"/>
    <property type="match status" value="1"/>
</dbReference>
<dbReference type="Gene3D" id="3.40.50.2000">
    <property type="entry name" value="Glycogen Phosphorylase B"/>
    <property type="match status" value="2"/>
</dbReference>